<dbReference type="Gene3D" id="3.30.450.20">
    <property type="entry name" value="PAS domain"/>
    <property type="match status" value="2"/>
</dbReference>
<keyword evidence="2" id="KW-1185">Reference proteome</keyword>
<dbReference type="AlphaFoldDB" id="A0A2T0BQG3"/>
<gene>
    <name evidence="1" type="ORF">CLLU_09500</name>
</gene>
<protein>
    <submittedName>
        <fullName evidence="1">Cache domain protein</fullName>
    </submittedName>
</protein>
<name>A0A2T0BQG3_9CLOT</name>
<dbReference type="Proteomes" id="UP000237798">
    <property type="component" value="Unassembled WGS sequence"/>
</dbReference>
<accession>A0A2T0BQG3</accession>
<dbReference type="EMBL" id="PVXP01000008">
    <property type="protein sequence ID" value="PRR86118.1"/>
    <property type="molecule type" value="Genomic_DNA"/>
</dbReference>
<comment type="caution">
    <text evidence="1">The sequence shown here is derived from an EMBL/GenBank/DDBJ whole genome shotgun (WGS) entry which is preliminary data.</text>
</comment>
<organism evidence="1 2">
    <name type="scientific">Clostridium luticellarii</name>
    <dbReference type="NCBI Taxonomy" id="1691940"/>
    <lineage>
        <taxon>Bacteria</taxon>
        <taxon>Bacillati</taxon>
        <taxon>Bacillota</taxon>
        <taxon>Clostridia</taxon>
        <taxon>Eubacteriales</taxon>
        <taxon>Clostridiaceae</taxon>
        <taxon>Clostridium</taxon>
    </lineage>
</organism>
<evidence type="ECO:0000313" key="1">
    <source>
        <dbReference type="EMBL" id="PRR86118.1"/>
    </source>
</evidence>
<proteinExistence type="predicted"/>
<reference evidence="1 2" key="1">
    <citation type="submission" date="2018-03" db="EMBL/GenBank/DDBJ databases">
        <title>Genome sequence of Clostridium luticellarii DSM 29923.</title>
        <authorList>
            <person name="Poehlein A."/>
            <person name="Daniel R."/>
        </authorList>
    </citation>
    <scope>NUCLEOTIDE SEQUENCE [LARGE SCALE GENOMIC DNA]</scope>
    <source>
        <strain evidence="1 2">DSM 29923</strain>
    </source>
</reference>
<evidence type="ECO:0000313" key="2">
    <source>
        <dbReference type="Proteomes" id="UP000237798"/>
    </source>
</evidence>
<sequence length="119" mass="13622">MITVSKTVKDKKKTLVGVMAIDFFLDSISKEVENYKSIDKSNLFILDNKSGKYFVVPSNDKSINNMENKKTTLINSINKISAVSENNVSSSEEINSSIEEFSCYYSKYFRFYRNILKDG</sequence>